<keyword evidence="6" id="KW-1015">Disulfide bond</keyword>
<dbReference type="EnsemblMetazoa" id="RPRC000969-RA">
    <property type="protein sequence ID" value="RPRC000969-PA"/>
    <property type="gene ID" value="RPRC000969"/>
</dbReference>
<comment type="subcellular location">
    <subcellularLocation>
        <location evidence="1">Membrane</location>
    </subcellularLocation>
</comment>
<evidence type="ECO:0000256" key="2">
    <source>
        <dbReference type="ARBA" id="ARBA00010663"/>
    </source>
</evidence>
<dbReference type="SUPFAM" id="SSF81321">
    <property type="entry name" value="Family A G protein-coupled receptor-like"/>
    <property type="match status" value="1"/>
</dbReference>
<dbReference type="PROSITE" id="PS51257">
    <property type="entry name" value="PROKAR_LIPOPROTEIN"/>
    <property type="match status" value="1"/>
</dbReference>
<evidence type="ECO:0000256" key="3">
    <source>
        <dbReference type="ARBA" id="ARBA00022692"/>
    </source>
</evidence>
<feature type="domain" description="G-protein coupled receptors family 1 profile" evidence="8">
    <location>
        <begin position="464"/>
        <end position="527"/>
    </location>
</feature>
<dbReference type="Pfam" id="PF00089">
    <property type="entry name" value="Trypsin"/>
    <property type="match status" value="1"/>
</dbReference>
<dbReference type="GO" id="GO:0004252">
    <property type="term" value="F:serine-type endopeptidase activity"/>
    <property type="evidence" value="ECO:0007669"/>
    <property type="project" value="InterPro"/>
</dbReference>
<protein>
    <recommendedName>
        <fullName evidence="11">Peptidase S1 domain-containing protein</fullName>
    </recommendedName>
</protein>
<evidence type="ECO:0000256" key="6">
    <source>
        <dbReference type="ARBA" id="ARBA00023157"/>
    </source>
</evidence>
<dbReference type="EMBL" id="ACPB03020889">
    <property type="status" value="NOT_ANNOTATED_CDS"/>
    <property type="molecule type" value="Genomic_DNA"/>
</dbReference>
<sequence length="527" mass="58840">MCKLLVMRKEQIAWVLQSILLHIVCSCCGFLETKGSRTYLGRIVNITEVPFIVLVVPGNQASCTGFIVAQKWVITAAHCFSITKEDTIVAIGTSDRRSHSKKLDVERVIVHPKYLLHDEYDIALIKLAKALKMTTKTEIIAVESTEWPDTKSKRLCYTVGFGHHISANMGGILHGGQVTVGRGSYPYRCEVMLYPLNDYLWTHRNESDAICFGDSGCPLVCDRKAVGIGIASLACETTALGTNDCGTNTVDIFVPLYRNLACKSKVHEQETNSSNLKYKSDYVKNALKNRDKEGDKGPYIVDLEGNKGNLGKVHRMAIEKWLLKTSMASKDDVLNIAVAGKNRMKIETNSAQAANELLKLEILKEKEISAYIPNFRIHSTGVIRDVDIDLEEEEILSELVAPVKPINIRRLTRKILNGILIIFFRKIDELIEVKENHVRGLQSWLGQTEQFAVLWLLFLLIVCGNSAVLAALKCAKKPKSRMNFFITQLALADLCVGVLSVLTDIIWRSTIAWNAGNIACKVIRFSQ</sequence>
<dbReference type="InParanoid" id="T1HAB2"/>
<evidence type="ECO:0000259" key="7">
    <source>
        <dbReference type="PROSITE" id="PS50240"/>
    </source>
</evidence>
<evidence type="ECO:0000313" key="10">
    <source>
        <dbReference type="Proteomes" id="UP000015103"/>
    </source>
</evidence>
<dbReference type="InterPro" id="IPR000276">
    <property type="entry name" value="GPCR_Rhodpsn"/>
</dbReference>
<dbReference type="Pfam" id="PF00001">
    <property type="entry name" value="7tm_1"/>
    <property type="match status" value="1"/>
</dbReference>
<dbReference type="GO" id="GO:0016020">
    <property type="term" value="C:membrane"/>
    <property type="evidence" value="ECO:0007669"/>
    <property type="project" value="UniProtKB-SubCell"/>
</dbReference>
<dbReference type="InterPro" id="IPR017452">
    <property type="entry name" value="GPCR_Rhodpsn_7TM"/>
</dbReference>
<dbReference type="Proteomes" id="UP000015103">
    <property type="component" value="Unassembled WGS sequence"/>
</dbReference>
<evidence type="ECO:0000259" key="8">
    <source>
        <dbReference type="PROSITE" id="PS50262"/>
    </source>
</evidence>
<dbReference type="eggNOG" id="KOG3627">
    <property type="taxonomic scope" value="Eukaryota"/>
</dbReference>
<dbReference type="SMART" id="SM00020">
    <property type="entry name" value="Tryp_SPc"/>
    <property type="match status" value="1"/>
</dbReference>
<dbReference type="InterPro" id="IPR001254">
    <property type="entry name" value="Trypsin_dom"/>
</dbReference>
<dbReference type="GO" id="GO:0006508">
    <property type="term" value="P:proteolysis"/>
    <property type="evidence" value="ECO:0007669"/>
    <property type="project" value="InterPro"/>
</dbReference>
<keyword evidence="3" id="KW-0812">Transmembrane</keyword>
<dbReference type="PRINTS" id="PR00722">
    <property type="entry name" value="CHYMOTRYPSIN"/>
</dbReference>
<dbReference type="VEuPathDB" id="VectorBase:RPRC000969"/>
<dbReference type="GO" id="GO:0004930">
    <property type="term" value="F:G protein-coupled receptor activity"/>
    <property type="evidence" value="ECO:0007669"/>
    <property type="project" value="InterPro"/>
</dbReference>
<dbReference type="InterPro" id="IPR009003">
    <property type="entry name" value="Peptidase_S1_PA"/>
</dbReference>
<evidence type="ECO:0000313" key="9">
    <source>
        <dbReference type="EnsemblMetazoa" id="RPRC000969-PA"/>
    </source>
</evidence>
<dbReference type="InterPro" id="IPR043504">
    <property type="entry name" value="Peptidase_S1_PA_chymotrypsin"/>
</dbReference>
<evidence type="ECO:0000256" key="1">
    <source>
        <dbReference type="ARBA" id="ARBA00004370"/>
    </source>
</evidence>
<dbReference type="EMBL" id="ACPB03020890">
    <property type="status" value="NOT_ANNOTATED_CDS"/>
    <property type="molecule type" value="Genomic_DNA"/>
</dbReference>
<dbReference type="eggNOG" id="KOG3656">
    <property type="taxonomic scope" value="Eukaryota"/>
</dbReference>
<comment type="similarity">
    <text evidence="2">Belongs to the G-protein coupled receptor 1 family.</text>
</comment>
<keyword evidence="10" id="KW-1185">Reference proteome</keyword>
<dbReference type="STRING" id="13249.T1HAB2"/>
<dbReference type="PROSITE" id="PS50240">
    <property type="entry name" value="TRYPSIN_DOM"/>
    <property type="match status" value="1"/>
</dbReference>
<organism evidence="9 10">
    <name type="scientific">Rhodnius prolixus</name>
    <name type="common">Triatomid bug</name>
    <dbReference type="NCBI Taxonomy" id="13249"/>
    <lineage>
        <taxon>Eukaryota</taxon>
        <taxon>Metazoa</taxon>
        <taxon>Ecdysozoa</taxon>
        <taxon>Arthropoda</taxon>
        <taxon>Hexapoda</taxon>
        <taxon>Insecta</taxon>
        <taxon>Pterygota</taxon>
        <taxon>Neoptera</taxon>
        <taxon>Paraneoptera</taxon>
        <taxon>Hemiptera</taxon>
        <taxon>Heteroptera</taxon>
        <taxon>Panheteroptera</taxon>
        <taxon>Cimicomorpha</taxon>
        <taxon>Reduviidae</taxon>
        <taxon>Triatominae</taxon>
        <taxon>Rhodnius</taxon>
    </lineage>
</organism>
<evidence type="ECO:0000256" key="4">
    <source>
        <dbReference type="ARBA" id="ARBA00022989"/>
    </source>
</evidence>
<keyword evidence="4" id="KW-1133">Transmembrane helix</keyword>
<name>T1HAB2_RHOPR</name>
<dbReference type="PANTHER" id="PTHR24250">
    <property type="entry name" value="CHYMOTRYPSIN-RELATED"/>
    <property type="match status" value="1"/>
</dbReference>
<dbReference type="InterPro" id="IPR018114">
    <property type="entry name" value="TRYPSIN_HIS"/>
</dbReference>
<dbReference type="PROSITE" id="PS50262">
    <property type="entry name" value="G_PROTEIN_RECEP_F1_2"/>
    <property type="match status" value="1"/>
</dbReference>
<dbReference type="HOGENOM" id="CLU_517401_0_0_1"/>
<feature type="domain" description="Peptidase S1" evidence="7">
    <location>
        <begin position="38"/>
        <end position="288"/>
    </location>
</feature>
<evidence type="ECO:0000256" key="5">
    <source>
        <dbReference type="ARBA" id="ARBA00023136"/>
    </source>
</evidence>
<dbReference type="Gene3D" id="2.40.10.10">
    <property type="entry name" value="Trypsin-like serine proteases"/>
    <property type="match status" value="1"/>
</dbReference>
<dbReference type="PROSITE" id="PS00134">
    <property type="entry name" value="TRYPSIN_HIS"/>
    <property type="match status" value="1"/>
</dbReference>
<dbReference type="FunFam" id="2.40.10.10:FF:000068">
    <property type="entry name" value="transmembrane protease serine 2"/>
    <property type="match status" value="1"/>
</dbReference>
<accession>T1HAB2</accession>
<dbReference type="SUPFAM" id="SSF50494">
    <property type="entry name" value="Trypsin-like serine proteases"/>
    <property type="match status" value="1"/>
</dbReference>
<dbReference type="Gene3D" id="1.20.1070.10">
    <property type="entry name" value="Rhodopsin 7-helix transmembrane proteins"/>
    <property type="match status" value="1"/>
</dbReference>
<dbReference type="AlphaFoldDB" id="T1HAB2"/>
<dbReference type="InterPro" id="IPR001314">
    <property type="entry name" value="Peptidase_S1A"/>
</dbReference>
<keyword evidence="5" id="KW-0472">Membrane</keyword>
<proteinExistence type="inferred from homology"/>
<reference evidence="9" key="1">
    <citation type="submission" date="2015-05" db="UniProtKB">
        <authorList>
            <consortium name="EnsemblMetazoa"/>
        </authorList>
    </citation>
    <scope>IDENTIFICATION</scope>
</reference>
<evidence type="ECO:0008006" key="11">
    <source>
        <dbReference type="Google" id="ProtNLM"/>
    </source>
</evidence>